<dbReference type="Gene3D" id="1.10.472.10">
    <property type="entry name" value="Cyclin-like"/>
    <property type="match status" value="1"/>
</dbReference>
<organism evidence="1 2">
    <name type="scientific">Streblomastix strix</name>
    <dbReference type="NCBI Taxonomy" id="222440"/>
    <lineage>
        <taxon>Eukaryota</taxon>
        <taxon>Metamonada</taxon>
        <taxon>Preaxostyla</taxon>
        <taxon>Oxymonadida</taxon>
        <taxon>Streblomastigidae</taxon>
        <taxon>Streblomastix</taxon>
    </lineage>
</organism>
<comment type="caution">
    <text evidence="1">The sequence shown here is derived from an EMBL/GenBank/DDBJ whole genome shotgun (WGS) entry which is preliminary data.</text>
</comment>
<dbReference type="AlphaFoldDB" id="A0A5J4X679"/>
<reference evidence="1 2" key="1">
    <citation type="submission" date="2019-03" db="EMBL/GenBank/DDBJ databases">
        <title>Single cell metagenomics reveals metabolic interactions within the superorganism composed of flagellate Streblomastix strix and complex community of Bacteroidetes bacteria on its surface.</title>
        <authorList>
            <person name="Treitli S.C."/>
            <person name="Kolisko M."/>
            <person name="Husnik F."/>
            <person name="Keeling P."/>
            <person name="Hampl V."/>
        </authorList>
    </citation>
    <scope>NUCLEOTIDE SEQUENCE [LARGE SCALE GENOMIC DNA]</scope>
    <source>
        <strain evidence="1">ST1C</strain>
    </source>
</reference>
<name>A0A5J4X679_9EUKA</name>
<sequence length="237" mass="27587">MGRQKTARTVIHTHNKMNSQYSDWNITPTHNQNVMMKEEIDQRTFEDQSINKDHSYQNVVNESYEIPNIVKLREQASEPADDQFIEAVTLCLLNIFETNILHQQNEQDDQRAAEELRTKILHFFQYLSQYTNSTRSELAVTIFLISKLVDKDIEYRAKGDVGIISELNLGTILLVALELATKLMRDVSYKNSWWAKALGMETATLNSSESVFLQRLHFELNMPESVFWSLYLRLSGY</sequence>
<evidence type="ECO:0000313" key="1">
    <source>
        <dbReference type="EMBL" id="KAA6402688.1"/>
    </source>
</evidence>
<evidence type="ECO:0000313" key="2">
    <source>
        <dbReference type="Proteomes" id="UP000324800"/>
    </source>
</evidence>
<gene>
    <name evidence="1" type="ORF">EZS28_001789</name>
</gene>
<proteinExistence type="predicted"/>
<dbReference type="Pfam" id="PF08613">
    <property type="entry name" value="Cyclin"/>
    <property type="match status" value="1"/>
</dbReference>
<dbReference type="CDD" id="cd20557">
    <property type="entry name" value="CYCLIN_ScPCL1-like"/>
    <property type="match status" value="1"/>
</dbReference>
<protein>
    <recommendedName>
        <fullName evidence="3">Cyclin N-terminal domain-containing protein</fullName>
    </recommendedName>
</protein>
<dbReference type="OrthoDB" id="244495at2759"/>
<evidence type="ECO:0008006" key="3">
    <source>
        <dbReference type="Google" id="ProtNLM"/>
    </source>
</evidence>
<dbReference type="Proteomes" id="UP000324800">
    <property type="component" value="Unassembled WGS sequence"/>
</dbReference>
<dbReference type="InterPro" id="IPR013922">
    <property type="entry name" value="Cyclin_PHO80-like"/>
</dbReference>
<dbReference type="PANTHER" id="PTHR15615">
    <property type="match status" value="1"/>
</dbReference>
<dbReference type="PANTHER" id="PTHR15615:SF108">
    <property type="entry name" value="PROTEIN CNPPD1"/>
    <property type="match status" value="1"/>
</dbReference>
<dbReference type="EMBL" id="SNRW01000201">
    <property type="protein sequence ID" value="KAA6402688.1"/>
    <property type="molecule type" value="Genomic_DNA"/>
</dbReference>
<dbReference type="GO" id="GO:0019901">
    <property type="term" value="F:protein kinase binding"/>
    <property type="evidence" value="ECO:0007669"/>
    <property type="project" value="InterPro"/>
</dbReference>
<accession>A0A5J4X679</accession>